<sequence>MAGDPFESPMLAREDTGSSSSSSGMMMTRRFADGHLRDHSIERQHGNERRSEAAARLLECLHAEAAIEATSKTPTEVQVDEARPFVEPFEPSASWCSVM</sequence>
<feature type="region of interest" description="Disordered" evidence="1">
    <location>
        <begin position="1"/>
        <end position="28"/>
    </location>
</feature>
<comment type="caution">
    <text evidence="2">The sequence shown here is derived from an EMBL/GenBank/DDBJ whole genome shotgun (WGS) entry which is preliminary data.</text>
</comment>
<feature type="compositionally biased region" description="Low complexity" evidence="1">
    <location>
        <begin position="17"/>
        <end position="27"/>
    </location>
</feature>
<gene>
    <name evidence="2" type="ORF">CCMP2556_LOCUS4119</name>
</gene>
<dbReference type="Proteomes" id="UP001642484">
    <property type="component" value="Unassembled WGS sequence"/>
</dbReference>
<proteinExistence type="predicted"/>
<name>A0ABP0HZJ4_9DINO</name>
<keyword evidence="3" id="KW-1185">Reference proteome</keyword>
<accession>A0ABP0HZJ4</accession>
<evidence type="ECO:0000256" key="1">
    <source>
        <dbReference type="SAM" id="MobiDB-lite"/>
    </source>
</evidence>
<evidence type="ECO:0000313" key="2">
    <source>
        <dbReference type="EMBL" id="CAK8995665.1"/>
    </source>
</evidence>
<dbReference type="EMBL" id="CAXAMN010001669">
    <property type="protein sequence ID" value="CAK8995665.1"/>
    <property type="molecule type" value="Genomic_DNA"/>
</dbReference>
<evidence type="ECO:0000313" key="3">
    <source>
        <dbReference type="Proteomes" id="UP001642484"/>
    </source>
</evidence>
<organism evidence="2 3">
    <name type="scientific">Durusdinium trenchii</name>
    <dbReference type="NCBI Taxonomy" id="1381693"/>
    <lineage>
        <taxon>Eukaryota</taxon>
        <taxon>Sar</taxon>
        <taxon>Alveolata</taxon>
        <taxon>Dinophyceae</taxon>
        <taxon>Suessiales</taxon>
        <taxon>Symbiodiniaceae</taxon>
        <taxon>Durusdinium</taxon>
    </lineage>
</organism>
<reference evidence="2 3" key="1">
    <citation type="submission" date="2024-02" db="EMBL/GenBank/DDBJ databases">
        <authorList>
            <person name="Chen Y."/>
            <person name="Shah S."/>
            <person name="Dougan E. K."/>
            <person name="Thang M."/>
            <person name="Chan C."/>
        </authorList>
    </citation>
    <scope>NUCLEOTIDE SEQUENCE [LARGE SCALE GENOMIC DNA]</scope>
</reference>
<protein>
    <submittedName>
        <fullName evidence="2">Uncharacterized protein</fullName>
    </submittedName>
</protein>